<gene>
    <name evidence="1" type="ORF">C8D97_11286</name>
</gene>
<dbReference type="SUPFAM" id="SSF52091">
    <property type="entry name" value="SpoIIaa-like"/>
    <property type="match status" value="1"/>
</dbReference>
<protein>
    <recommendedName>
        <fullName evidence="3">SpoIIAA-like protein</fullName>
    </recommendedName>
</protein>
<dbReference type="RefSeq" id="WP_109764720.1">
    <property type="nucleotide sequence ID" value="NZ_QGGU01000012.1"/>
</dbReference>
<dbReference type="EMBL" id="QGGU01000012">
    <property type="protein sequence ID" value="PWK46850.1"/>
    <property type="molecule type" value="Genomic_DNA"/>
</dbReference>
<evidence type="ECO:0000313" key="2">
    <source>
        <dbReference type="Proteomes" id="UP000245790"/>
    </source>
</evidence>
<comment type="caution">
    <text evidence="1">The sequence shown here is derived from an EMBL/GenBank/DDBJ whole genome shotgun (WGS) entry which is preliminary data.</text>
</comment>
<dbReference type="InterPro" id="IPR038396">
    <property type="entry name" value="SpoIIAA-like_sf"/>
</dbReference>
<reference evidence="1 2" key="1">
    <citation type="submission" date="2018-05" db="EMBL/GenBank/DDBJ databases">
        <title>Genomic Encyclopedia of Type Strains, Phase IV (KMG-IV): sequencing the most valuable type-strain genomes for metagenomic binning, comparative biology and taxonomic classification.</title>
        <authorList>
            <person name="Goeker M."/>
        </authorList>
    </citation>
    <scope>NUCLEOTIDE SEQUENCE [LARGE SCALE GENOMIC DNA]</scope>
    <source>
        <strain evidence="1 2">DSM 25350</strain>
    </source>
</reference>
<dbReference type="Proteomes" id="UP000245790">
    <property type="component" value="Unassembled WGS sequence"/>
</dbReference>
<evidence type="ECO:0000313" key="1">
    <source>
        <dbReference type="EMBL" id="PWK46850.1"/>
    </source>
</evidence>
<name>A0A316FGE6_9GAMM</name>
<dbReference type="Gene3D" id="3.40.50.10600">
    <property type="entry name" value="SpoIIaa-like domains"/>
    <property type="match status" value="1"/>
</dbReference>
<dbReference type="InterPro" id="IPR036513">
    <property type="entry name" value="STAS_dom_sf"/>
</dbReference>
<evidence type="ECO:0008006" key="3">
    <source>
        <dbReference type="Google" id="ProtNLM"/>
    </source>
</evidence>
<accession>A0A316FGE6</accession>
<sequence>MIAHEEPSPQTAPNKQRFHYDCQIDHKAKVLTLNCYGELALADCLQLILAIRHMDEEVQHYSRLYDLTKLTTTDLSVSEFDTILMNAKSAFTHKMNTIKVAFVTSDTLNFNMAMLFKTMSQRFQFQEVEVFTSRKTALMWFEDALGK</sequence>
<organism evidence="1 2">
    <name type="scientific">Pleionea mediterranea</name>
    <dbReference type="NCBI Taxonomy" id="523701"/>
    <lineage>
        <taxon>Bacteria</taxon>
        <taxon>Pseudomonadati</taxon>
        <taxon>Pseudomonadota</taxon>
        <taxon>Gammaproteobacteria</taxon>
        <taxon>Oceanospirillales</taxon>
        <taxon>Pleioneaceae</taxon>
        <taxon>Pleionea</taxon>
    </lineage>
</organism>
<keyword evidence="2" id="KW-1185">Reference proteome</keyword>
<dbReference type="AlphaFoldDB" id="A0A316FGE6"/>
<proteinExistence type="predicted"/>